<evidence type="ECO:0000256" key="5">
    <source>
        <dbReference type="RuleBase" id="RU000489"/>
    </source>
</evidence>
<evidence type="ECO:0000259" key="7">
    <source>
        <dbReference type="PROSITE" id="PS51910"/>
    </source>
</evidence>
<dbReference type="Gene3D" id="3.40.5.30">
    <property type="entry name" value="(Trans)glycosidases - domain 2"/>
    <property type="match status" value="1"/>
</dbReference>
<keyword evidence="9" id="KW-1185">Reference proteome</keyword>
<gene>
    <name evidence="8" type="ORF">HNQ77_001552</name>
</gene>
<reference evidence="8 9" key="1">
    <citation type="submission" date="2020-08" db="EMBL/GenBank/DDBJ databases">
        <title>Genomic Encyclopedia of Type Strains, Phase IV (KMG-IV): sequencing the most valuable type-strain genomes for metagenomic binning, comparative biology and taxonomic classification.</title>
        <authorList>
            <person name="Goeker M."/>
        </authorList>
    </citation>
    <scope>NUCLEOTIDE SEQUENCE [LARGE SCALE GENOMIC DNA]</scope>
    <source>
        <strain evidence="8 9">DSM 103733</strain>
    </source>
</reference>
<dbReference type="OrthoDB" id="9775889at2"/>
<keyword evidence="4 5" id="KW-0326">Glycosidase</keyword>
<keyword evidence="3 5" id="KW-0378">Hydrolase</keyword>
<evidence type="ECO:0000256" key="6">
    <source>
        <dbReference type="RuleBase" id="RU004453"/>
    </source>
</evidence>
<organism evidence="8 9">
    <name type="scientific">Silvibacterium bohemicum</name>
    <dbReference type="NCBI Taxonomy" id="1577686"/>
    <lineage>
        <taxon>Bacteria</taxon>
        <taxon>Pseudomonadati</taxon>
        <taxon>Acidobacteriota</taxon>
        <taxon>Terriglobia</taxon>
        <taxon>Terriglobales</taxon>
        <taxon>Acidobacteriaceae</taxon>
        <taxon>Silvibacterium</taxon>
    </lineage>
</organism>
<dbReference type="GO" id="GO:0008843">
    <property type="term" value="F:endochitinase activity"/>
    <property type="evidence" value="ECO:0007669"/>
    <property type="project" value="UniProtKB-EC"/>
</dbReference>
<evidence type="ECO:0000256" key="3">
    <source>
        <dbReference type="ARBA" id="ARBA00022801"/>
    </source>
</evidence>
<dbReference type="Pfam" id="PF00704">
    <property type="entry name" value="Glyco_hydro_18"/>
    <property type="match status" value="1"/>
</dbReference>
<dbReference type="Gene3D" id="3.20.20.80">
    <property type="entry name" value="Glycosidases"/>
    <property type="match status" value="1"/>
</dbReference>
<comment type="similarity">
    <text evidence="6">Belongs to the glycosyl hydrolase 18 family.</text>
</comment>
<feature type="domain" description="GH18" evidence="7">
    <location>
        <begin position="49"/>
        <end position="342"/>
    </location>
</feature>
<dbReference type="InterPro" id="IPR001579">
    <property type="entry name" value="Glyco_hydro_18_chit_AS"/>
</dbReference>
<accession>A0A841JQG5</accession>
<dbReference type="PANTHER" id="PTHR11177:SF317">
    <property type="entry name" value="CHITINASE 12-RELATED"/>
    <property type="match status" value="1"/>
</dbReference>
<evidence type="ECO:0000256" key="1">
    <source>
        <dbReference type="ARBA" id="ARBA00000822"/>
    </source>
</evidence>
<dbReference type="InterPro" id="IPR050314">
    <property type="entry name" value="Glycosyl_Hydrlase_18"/>
</dbReference>
<comment type="catalytic activity">
    <reaction evidence="1">
        <text>Random endo-hydrolysis of N-acetyl-beta-D-glucosaminide (1-&gt;4)-beta-linkages in chitin and chitodextrins.</text>
        <dbReference type="EC" id="3.2.1.14"/>
    </reaction>
</comment>
<dbReference type="AlphaFoldDB" id="A0A841JQG5"/>
<dbReference type="PROSITE" id="PS01095">
    <property type="entry name" value="GH18_1"/>
    <property type="match status" value="1"/>
</dbReference>
<dbReference type="PROSITE" id="PS51910">
    <property type="entry name" value="GH18_2"/>
    <property type="match status" value="1"/>
</dbReference>
<evidence type="ECO:0000256" key="2">
    <source>
        <dbReference type="ARBA" id="ARBA00012729"/>
    </source>
</evidence>
<dbReference type="GO" id="GO:0005576">
    <property type="term" value="C:extracellular region"/>
    <property type="evidence" value="ECO:0007669"/>
    <property type="project" value="TreeGrafter"/>
</dbReference>
<name>A0A841JQG5_9BACT</name>
<evidence type="ECO:0000256" key="4">
    <source>
        <dbReference type="ARBA" id="ARBA00023295"/>
    </source>
</evidence>
<comment type="caution">
    <text evidence="8">The sequence shown here is derived from an EMBL/GenBank/DDBJ whole genome shotgun (WGS) entry which is preliminary data.</text>
</comment>
<evidence type="ECO:0000313" key="8">
    <source>
        <dbReference type="EMBL" id="MBB6143603.1"/>
    </source>
</evidence>
<dbReference type="InterPro" id="IPR011583">
    <property type="entry name" value="Chitinase_II/V-like_cat"/>
</dbReference>
<dbReference type="PANTHER" id="PTHR11177">
    <property type="entry name" value="CHITINASE"/>
    <property type="match status" value="1"/>
</dbReference>
<dbReference type="EC" id="3.2.1.14" evidence="2"/>
<dbReference type="RefSeq" id="WP_050058786.1">
    <property type="nucleotide sequence ID" value="NZ_JACHEK010000003.1"/>
</dbReference>
<dbReference type="Proteomes" id="UP000538666">
    <property type="component" value="Unassembled WGS sequence"/>
</dbReference>
<dbReference type="InterPro" id="IPR001223">
    <property type="entry name" value="Glyco_hydro18_cat"/>
</dbReference>
<dbReference type="InterPro" id="IPR017853">
    <property type="entry name" value="GH"/>
</dbReference>
<dbReference type="EMBL" id="JACHEK010000003">
    <property type="protein sequence ID" value="MBB6143603.1"/>
    <property type="molecule type" value="Genomic_DNA"/>
</dbReference>
<dbReference type="GO" id="GO:0006032">
    <property type="term" value="P:chitin catabolic process"/>
    <property type="evidence" value="ECO:0007669"/>
    <property type="project" value="TreeGrafter"/>
</dbReference>
<dbReference type="SUPFAM" id="SSF51445">
    <property type="entry name" value="(Trans)glycosidases"/>
    <property type="match status" value="1"/>
</dbReference>
<evidence type="ECO:0000313" key="9">
    <source>
        <dbReference type="Proteomes" id="UP000538666"/>
    </source>
</evidence>
<protein>
    <recommendedName>
        <fullName evidence="2">chitinase</fullName>
        <ecNumber evidence="2">3.2.1.14</ecNumber>
    </recommendedName>
</protein>
<dbReference type="GO" id="GO:0008061">
    <property type="term" value="F:chitin binding"/>
    <property type="evidence" value="ECO:0007669"/>
    <property type="project" value="InterPro"/>
</dbReference>
<proteinExistence type="inferred from homology"/>
<dbReference type="SMART" id="SM00636">
    <property type="entry name" value="Glyco_18"/>
    <property type="match status" value="1"/>
</dbReference>
<sequence length="355" mass="37599">MTSILLRTREQRNSRLRNIGAAVLLVASAGLAARAQQPRQPAPASSAAPLLVGYLPAYKGAGLANSVKSLDLTRMTHLDLAFGNPPKCRGGCTAQSDMNFSLNGESDADLDALVATAHAAGVKVVLSIGGGGGDQLIIQFYNVGLTAPLVASLDKFVRAHQLDGVDVDIEDPSAMGAPYTTLVSALTATFRPEKKLVTAAVAKYLQDSMPDAALHQFDFITVMNYSSYASALTSLQFYAQDKKVPKNEIVLGVPFFASNNGDSKEEEYSTILAAYPNAWQVDMVGGGSLDDGQAFHYVGEATMARETQLARQYGGIMIWEMLGDAAAPHSLLSVIKAGLDKPLPPKSNCPCSESE</sequence>
<dbReference type="GO" id="GO:0005975">
    <property type="term" value="P:carbohydrate metabolic process"/>
    <property type="evidence" value="ECO:0007669"/>
    <property type="project" value="InterPro"/>
</dbReference>